<proteinExistence type="predicted"/>
<feature type="compositionally biased region" description="Polar residues" evidence="1">
    <location>
        <begin position="445"/>
        <end position="457"/>
    </location>
</feature>
<feature type="compositionally biased region" description="Basic and acidic residues" evidence="1">
    <location>
        <begin position="892"/>
        <end position="901"/>
    </location>
</feature>
<feature type="region of interest" description="Disordered" evidence="1">
    <location>
        <begin position="778"/>
        <end position="910"/>
    </location>
</feature>
<organism evidence="2">
    <name type="scientific">Ditylum brightwellii</name>
    <dbReference type="NCBI Taxonomy" id="49249"/>
    <lineage>
        <taxon>Eukaryota</taxon>
        <taxon>Sar</taxon>
        <taxon>Stramenopiles</taxon>
        <taxon>Ochrophyta</taxon>
        <taxon>Bacillariophyta</taxon>
        <taxon>Mediophyceae</taxon>
        <taxon>Lithodesmiophycidae</taxon>
        <taxon>Lithodesmiales</taxon>
        <taxon>Lithodesmiaceae</taxon>
        <taxon>Ditylum</taxon>
    </lineage>
</organism>
<feature type="region of interest" description="Disordered" evidence="1">
    <location>
        <begin position="351"/>
        <end position="517"/>
    </location>
</feature>
<evidence type="ECO:0000313" key="2">
    <source>
        <dbReference type="EMBL" id="CAE4613798.1"/>
    </source>
</evidence>
<gene>
    <name evidence="2" type="ORF">DBRI00130_LOCUS18349</name>
</gene>
<feature type="compositionally biased region" description="Polar residues" evidence="1">
    <location>
        <begin position="492"/>
        <end position="502"/>
    </location>
</feature>
<feature type="compositionally biased region" description="Basic and acidic residues" evidence="1">
    <location>
        <begin position="29"/>
        <end position="40"/>
    </location>
</feature>
<accession>A0A7S4RGH9</accession>
<feature type="region of interest" description="Disordered" evidence="1">
    <location>
        <begin position="992"/>
        <end position="1019"/>
    </location>
</feature>
<feature type="region of interest" description="Disordered" evidence="1">
    <location>
        <begin position="297"/>
        <end position="318"/>
    </location>
</feature>
<evidence type="ECO:0000256" key="1">
    <source>
        <dbReference type="SAM" id="MobiDB-lite"/>
    </source>
</evidence>
<feature type="compositionally biased region" description="Basic residues" evidence="1">
    <location>
        <begin position="820"/>
        <end position="832"/>
    </location>
</feature>
<reference evidence="2" key="1">
    <citation type="submission" date="2021-01" db="EMBL/GenBank/DDBJ databases">
        <authorList>
            <person name="Corre E."/>
            <person name="Pelletier E."/>
            <person name="Niang G."/>
            <person name="Scheremetjew M."/>
            <person name="Finn R."/>
            <person name="Kale V."/>
            <person name="Holt S."/>
            <person name="Cochrane G."/>
            <person name="Meng A."/>
            <person name="Brown T."/>
            <person name="Cohen L."/>
        </authorList>
    </citation>
    <scope>NUCLEOTIDE SEQUENCE</scope>
    <source>
        <strain evidence="2">GSO104</strain>
    </source>
</reference>
<feature type="compositionally biased region" description="Polar residues" evidence="1">
    <location>
        <begin position="872"/>
        <end position="885"/>
    </location>
</feature>
<feature type="region of interest" description="Disordered" evidence="1">
    <location>
        <begin position="711"/>
        <end position="746"/>
    </location>
</feature>
<feature type="compositionally biased region" description="Polar residues" evidence="1">
    <location>
        <begin position="474"/>
        <end position="483"/>
    </location>
</feature>
<feature type="compositionally biased region" description="Polar residues" evidence="1">
    <location>
        <begin position="41"/>
        <end position="58"/>
    </location>
</feature>
<dbReference type="AlphaFoldDB" id="A0A7S4RGH9"/>
<name>A0A7S4RGH9_9STRA</name>
<dbReference type="EMBL" id="HBNS01023207">
    <property type="protein sequence ID" value="CAE4613798.1"/>
    <property type="molecule type" value="Transcribed_RNA"/>
</dbReference>
<feature type="compositionally biased region" description="Polar residues" evidence="1">
    <location>
        <begin position="714"/>
        <end position="739"/>
    </location>
</feature>
<sequence>MKRMIMTKKIMSSSNKIKRLSTPSKRERRQKEKDHAEEKFNSSSKDATKVNAHTSKLNQQEKKIPGASSETVLTTQVEDSNGDIICRPESNIIQKRQILNSSVDEGDDDEIPSRLQSSFDRNVQGWEVTISQAGNVDPTTNGFERLRISENLILCGVSSVDDVDNDRHATPPQLVRDFLTNMDSETDCRVLTQSIEFKHTKSTPLQQSQMLDDNDDDILIMPGVNLMKRSSSTPSSFQPCHIGGSFGRQIPLDSQGASAFSQPPQRRTSSVGSGCDIFSSAFDPVWSLNIVGSPNRKGGTPVALPPPPKSPILPSHGSWQVDTGIGVGSSKSQANIASRVYRDVQMFRRRHFRSGRENPARPPSTSSSSRGADDDIIKKDCNDDSNAHIEGIQTSSSDEGPPSLPLTNNEDRTTGGRQRRTNGRHPHVELSLSVGSDEEHDHEGTISQSTHSQSINHGYQHLGSQDADDEAGGNPQSIESSSPIVPLPTLGENPTSISSPVYQNFDDGHDENPLLSPREAGRHYQCVSKTPSHSLSATVLELAIDAQDYNLSPSSHGSGSQSHTTIQSVLSNNTSSQTHTASIPGTMRSGQIVTSTTVASSATEADMEVMETNCRERLRQHHVVDTDGTVSIHSFSTSSTNPNSYLALPPSPASLRNGANLPVDRFFAGTRMPFTFSPGSNLSSLGLGSVAASNGTIPEQAAAYLNSKKPAAQGNATSGTGSPATVSSSSLAHTTSPNSIGEEPPRFVSYLERPPSSPAVAVRAGRFARLRMRANVKLEKEEEEESPLVECSSHDWEEATQSERTCDSPKSTQPGTKRETLKKKWIKLKLKPPRSPVKMESRRSGAPSTNSGRDDSNYGSRSPICTPPPQSVLISPFSNSANTPRSPLPILDSHRPFDLQRRGAARPRVRRSNVGGFSLKRSALVVSPSAVATDGILSAARSASVAPSPVPSEMAASSRDGADERTQDVLAMSSGVAYVTLDDQSDVNVTGLPFASNDKRGKGKPGGRGNTAIVTPEKE</sequence>
<feature type="region of interest" description="Disordered" evidence="1">
    <location>
        <begin position="940"/>
        <end position="964"/>
    </location>
</feature>
<feature type="compositionally biased region" description="Basic and acidic residues" evidence="1">
    <location>
        <begin position="371"/>
        <end position="387"/>
    </location>
</feature>
<protein>
    <submittedName>
        <fullName evidence="2">Uncharacterized protein</fullName>
    </submittedName>
</protein>
<feature type="region of interest" description="Disordered" evidence="1">
    <location>
        <begin position="1"/>
        <end position="70"/>
    </location>
</feature>
<feature type="compositionally biased region" description="Low complexity" evidence="1">
    <location>
        <begin position="940"/>
        <end position="958"/>
    </location>
</feature>